<comment type="caution">
    <text evidence="1">The sequence shown here is derived from an EMBL/GenBank/DDBJ whole genome shotgun (WGS) entry which is preliminary data.</text>
</comment>
<dbReference type="Proteomes" id="UP000032210">
    <property type="component" value="Unassembled WGS sequence"/>
</dbReference>
<name>A0A0D0RRA7_PSEFL</name>
<dbReference type="InterPro" id="IPR010265">
    <property type="entry name" value="Phage_lambda_TipM"/>
</dbReference>
<accession>A0A0D0RRA7</accession>
<evidence type="ECO:0000313" key="1">
    <source>
        <dbReference type="EMBL" id="KIR22017.1"/>
    </source>
</evidence>
<organism evidence="1 2">
    <name type="scientific">Pseudomonas fluorescens</name>
    <dbReference type="NCBI Taxonomy" id="294"/>
    <lineage>
        <taxon>Bacteria</taxon>
        <taxon>Pseudomonadati</taxon>
        <taxon>Pseudomonadota</taxon>
        <taxon>Gammaproteobacteria</taxon>
        <taxon>Pseudomonadales</taxon>
        <taxon>Pseudomonadaceae</taxon>
        <taxon>Pseudomonas</taxon>
    </lineage>
</organism>
<dbReference type="EMBL" id="JXCQ01000018">
    <property type="protein sequence ID" value="KIR22017.1"/>
    <property type="molecule type" value="Genomic_DNA"/>
</dbReference>
<sequence>MSTEIFTWVPKVEPVGSVEFRLKSAKFGDGYQQTAADGINNKTQSWPLTFVGDEARIKAIVAFLDRHAGAKAFNWTAPLAEPALYRCKGYQPTPMGAGLYSLTATFEQAFHP</sequence>
<dbReference type="Pfam" id="PF05939">
    <property type="entry name" value="Phage_min_tail"/>
    <property type="match status" value="1"/>
</dbReference>
<dbReference type="AlphaFoldDB" id="A0A0D0RRA7"/>
<evidence type="ECO:0000313" key="2">
    <source>
        <dbReference type="Proteomes" id="UP000032210"/>
    </source>
</evidence>
<dbReference type="PATRIC" id="fig|294.125.peg.2637"/>
<dbReference type="RefSeq" id="WP_043048870.1">
    <property type="nucleotide sequence ID" value="NZ_JXCQ01000018.1"/>
</dbReference>
<protein>
    <submittedName>
        <fullName evidence="1">Phage minor tail protein</fullName>
    </submittedName>
</protein>
<proteinExistence type="predicted"/>
<reference evidence="1 2" key="1">
    <citation type="submission" date="2015-01" db="EMBL/GenBank/DDBJ databases">
        <title>Genome sequence of the beneficial rhizobacterium Pseudomonas fluorescens 2-79.</title>
        <authorList>
            <person name="Thuermer A."/>
            <person name="Daniel R."/>
        </authorList>
    </citation>
    <scope>NUCLEOTIDE SEQUENCE [LARGE SCALE GENOMIC DNA]</scope>
    <source>
        <strain evidence="1 2">2-79</strain>
    </source>
</reference>
<gene>
    <name evidence="1" type="ORF">PFLU3_25690</name>
</gene>